<dbReference type="RefSeq" id="WP_161262506.1">
    <property type="nucleotide sequence ID" value="NZ_JAFBDC010000010.1"/>
</dbReference>
<protein>
    <recommendedName>
        <fullName evidence="7">Ribosomal RNA small subunit methyltransferase H</fullName>
        <ecNumber evidence="7">2.1.1.199</ecNumber>
    </recommendedName>
    <alternativeName>
        <fullName evidence="7">16S rRNA m(4)C1402 methyltransferase</fullName>
    </alternativeName>
    <alternativeName>
        <fullName evidence="7">rRNA (cytosine-N(4)-)-methyltransferase RsmH</fullName>
    </alternativeName>
</protein>
<evidence type="ECO:0000256" key="6">
    <source>
        <dbReference type="ARBA" id="ARBA00022691"/>
    </source>
</evidence>
<dbReference type="SUPFAM" id="SSF81799">
    <property type="entry name" value="Putative methyltransferase TM0872, insert domain"/>
    <property type="match status" value="1"/>
</dbReference>
<evidence type="ECO:0000256" key="4">
    <source>
        <dbReference type="ARBA" id="ARBA00022603"/>
    </source>
</evidence>
<dbReference type="EC" id="2.1.1.199" evidence="7"/>
<comment type="subcellular location">
    <subcellularLocation>
        <location evidence="7">Cytoplasm</location>
    </subcellularLocation>
</comment>
<evidence type="ECO:0000256" key="3">
    <source>
        <dbReference type="ARBA" id="ARBA00022552"/>
    </source>
</evidence>
<dbReference type="EMBL" id="WXEX01000011">
    <property type="protein sequence ID" value="MZP43940.1"/>
    <property type="molecule type" value="Genomic_DNA"/>
</dbReference>
<dbReference type="GO" id="GO:0070475">
    <property type="term" value="P:rRNA base methylation"/>
    <property type="evidence" value="ECO:0007669"/>
    <property type="project" value="UniProtKB-UniRule"/>
</dbReference>
<evidence type="ECO:0000256" key="2">
    <source>
        <dbReference type="ARBA" id="ARBA00022490"/>
    </source>
</evidence>
<feature type="binding site" evidence="7">
    <location>
        <position position="109"/>
    </location>
    <ligand>
        <name>S-adenosyl-L-methionine</name>
        <dbReference type="ChEBI" id="CHEBI:59789"/>
    </ligand>
</feature>
<feature type="binding site" evidence="7">
    <location>
        <begin position="33"/>
        <end position="35"/>
    </location>
    <ligand>
        <name>S-adenosyl-L-methionine</name>
        <dbReference type="ChEBI" id="CHEBI:59789"/>
    </ligand>
</feature>
<feature type="binding site" evidence="7">
    <location>
        <position position="80"/>
    </location>
    <ligand>
        <name>S-adenosyl-L-methionine</name>
        <dbReference type="ChEBI" id="CHEBI:59789"/>
    </ligand>
</feature>
<sequence>MVFHHIPVLLHQVLEVLQPRSEGIYLDGTVGGGGHSAAILAKMAGRGRLIGLDQDPAALAAAGRNLAPFGDQVTLVRSNFRRVGAVADELGLTGKIDGILLDIGVSSHQLDEAERGFTYRTDAPLDMRMNPESALTAAKLLNEAPEGEIARILRDYGEERWAKRIAQFIANRRAEKLLERTGELVDIIRAAIPAGARQEGGHPAKRTFQALRIAVNDELGALEEALPAALGALAPGGRLVVISFHSLEDRMVKNFFAEQARGCLCPPDFPVCVCGNQPKVKIITRKPLVGSDEEMEANPRAQSAKLRAAEKVG</sequence>
<keyword evidence="4 7" id="KW-0489">Methyltransferase</keyword>
<dbReference type="Proteomes" id="UP000471031">
    <property type="component" value="Unassembled WGS sequence"/>
</dbReference>
<gene>
    <name evidence="7 9" type="primary">rsmH</name>
    <name evidence="9" type="ORF">GTO89_12955</name>
</gene>
<evidence type="ECO:0000256" key="1">
    <source>
        <dbReference type="ARBA" id="ARBA00010396"/>
    </source>
</evidence>
<dbReference type="InterPro" id="IPR023397">
    <property type="entry name" value="SAM-dep_MeTrfase_MraW_recog"/>
</dbReference>
<dbReference type="Gene3D" id="3.40.50.150">
    <property type="entry name" value="Vaccinia Virus protein VP39"/>
    <property type="match status" value="1"/>
</dbReference>
<evidence type="ECO:0000313" key="9">
    <source>
        <dbReference type="EMBL" id="MZP43940.1"/>
    </source>
</evidence>
<proteinExistence type="inferred from homology"/>
<dbReference type="Pfam" id="PF01795">
    <property type="entry name" value="Methyltransf_5"/>
    <property type="match status" value="1"/>
</dbReference>
<dbReference type="InterPro" id="IPR002903">
    <property type="entry name" value="RsmH"/>
</dbReference>
<accession>A0A845LG47</accession>
<evidence type="ECO:0000256" key="5">
    <source>
        <dbReference type="ARBA" id="ARBA00022679"/>
    </source>
</evidence>
<dbReference type="GO" id="GO:0005737">
    <property type="term" value="C:cytoplasm"/>
    <property type="evidence" value="ECO:0007669"/>
    <property type="project" value="UniProtKB-SubCell"/>
</dbReference>
<keyword evidence="3 7" id="KW-0698">rRNA processing</keyword>
<dbReference type="NCBIfam" id="TIGR00006">
    <property type="entry name" value="16S rRNA (cytosine(1402)-N(4))-methyltransferase RsmH"/>
    <property type="match status" value="1"/>
</dbReference>
<dbReference type="Gene3D" id="1.10.150.170">
    <property type="entry name" value="Putative methyltransferase TM0872, insert domain"/>
    <property type="match status" value="1"/>
</dbReference>
<keyword evidence="6 7" id="KW-0949">S-adenosyl-L-methionine</keyword>
<feature type="region of interest" description="Disordered" evidence="8">
    <location>
        <begin position="291"/>
        <end position="313"/>
    </location>
</feature>
<comment type="caution">
    <text evidence="9">The sequence shown here is derived from an EMBL/GenBank/DDBJ whole genome shotgun (WGS) entry which is preliminary data.</text>
</comment>
<dbReference type="InterPro" id="IPR029063">
    <property type="entry name" value="SAM-dependent_MTases_sf"/>
</dbReference>
<dbReference type="GO" id="GO:0071424">
    <property type="term" value="F:rRNA (cytosine-N4-)-methyltransferase activity"/>
    <property type="evidence" value="ECO:0007669"/>
    <property type="project" value="UniProtKB-UniRule"/>
</dbReference>
<feature type="binding site" evidence="7">
    <location>
        <position position="53"/>
    </location>
    <ligand>
        <name>S-adenosyl-L-methionine</name>
        <dbReference type="ChEBI" id="CHEBI:59789"/>
    </ligand>
</feature>
<evidence type="ECO:0000256" key="7">
    <source>
        <dbReference type="HAMAP-Rule" id="MF_01007"/>
    </source>
</evidence>
<comment type="catalytic activity">
    <reaction evidence="7">
        <text>cytidine(1402) in 16S rRNA + S-adenosyl-L-methionine = N(4)-methylcytidine(1402) in 16S rRNA + S-adenosyl-L-homocysteine + H(+)</text>
        <dbReference type="Rhea" id="RHEA:42928"/>
        <dbReference type="Rhea" id="RHEA-COMP:10286"/>
        <dbReference type="Rhea" id="RHEA-COMP:10287"/>
        <dbReference type="ChEBI" id="CHEBI:15378"/>
        <dbReference type="ChEBI" id="CHEBI:57856"/>
        <dbReference type="ChEBI" id="CHEBI:59789"/>
        <dbReference type="ChEBI" id="CHEBI:74506"/>
        <dbReference type="ChEBI" id="CHEBI:82748"/>
        <dbReference type="EC" id="2.1.1.199"/>
    </reaction>
</comment>
<evidence type="ECO:0000313" key="10">
    <source>
        <dbReference type="Proteomes" id="UP000471031"/>
    </source>
</evidence>
<dbReference type="SUPFAM" id="SSF53335">
    <property type="entry name" value="S-adenosyl-L-methionine-dependent methyltransferases"/>
    <property type="match status" value="1"/>
</dbReference>
<keyword evidence="2 7" id="KW-0963">Cytoplasm</keyword>
<keyword evidence="5 7" id="KW-0808">Transferase</keyword>
<evidence type="ECO:0000256" key="8">
    <source>
        <dbReference type="SAM" id="MobiDB-lite"/>
    </source>
</evidence>
<dbReference type="AlphaFoldDB" id="A0A845LG47"/>
<dbReference type="PANTHER" id="PTHR11265:SF0">
    <property type="entry name" value="12S RRNA N4-METHYLCYTIDINE METHYLTRANSFERASE"/>
    <property type="match status" value="1"/>
</dbReference>
<comment type="similarity">
    <text evidence="1 7">Belongs to the methyltransferase superfamily. RsmH family.</text>
</comment>
<dbReference type="PIRSF" id="PIRSF004486">
    <property type="entry name" value="MraW"/>
    <property type="match status" value="1"/>
</dbReference>
<dbReference type="OrthoDB" id="9806637at2"/>
<dbReference type="PANTHER" id="PTHR11265">
    <property type="entry name" value="S-ADENOSYL-METHYLTRANSFERASE MRAW"/>
    <property type="match status" value="1"/>
</dbReference>
<dbReference type="HAMAP" id="MF_01007">
    <property type="entry name" value="16SrRNA_methyltr_H"/>
    <property type="match status" value="1"/>
</dbReference>
<comment type="function">
    <text evidence="7">Specifically methylates the N4 position of cytidine in position 1402 (C1402) of 16S rRNA.</text>
</comment>
<dbReference type="FunFam" id="1.10.150.170:FF:000001">
    <property type="entry name" value="Ribosomal RNA small subunit methyltransferase H"/>
    <property type="match status" value="1"/>
</dbReference>
<feature type="binding site" evidence="7">
    <location>
        <position position="102"/>
    </location>
    <ligand>
        <name>S-adenosyl-L-methionine</name>
        <dbReference type="ChEBI" id="CHEBI:59789"/>
    </ligand>
</feature>
<organism evidence="9 10">
    <name type="scientific">Heliomicrobium gestii</name>
    <name type="common">Heliobacterium gestii</name>
    <dbReference type="NCBI Taxonomy" id="2699"/>
    <lineage>
        <taxon>Bacteria</taxon>
        <taxon>Bacillati</taxon>
        <taxon>Bacillota</taxon>
        <taxon>Clostridia</taxon>
        <taxon>Eubacteriales</taxon>
        <taxon>Heliobacteriaceae</taxon>
        <taxon>Heliomicrobium</taxon>
    </lineage>
</organism>
<reference evidence="9 10" key="1">
    <citation type="submission" date="2020-01" db="EMBL/GenBank/DDBJ databases">
        <title>Whole genome sequence of Heliobacterium gestii DSM 11169.</title>
        <authorList>
            <person name="Kyndt J.A."/>
            <person name="Meyer T.E."/>
        </authorList>
    </citation>
    <scope>NUCLEOTIDE SEQUENCE [LARGE SCALE GENOMIC DNA]</scope>
    <source>
        <strain evidence="9 10">DSM 11169</strain>
    </source>
</reference>
<name>A0A845LG47_HELGE</name>
<keyword evidence="10" id="KW-1185">Reference proteome</keyword>